<dbReference type="GO" id="GO:0003989">
    <property type="term" value="F:acetyl-CoA carboxylase activity"/>
    <property type="evidence" value="ECO:0007669"/>
    <property type="project" value="TreeGrafter"/>
</dbReference>
<feature type="domain" description="CoA carboxyltransferase N-terminal" evidence="2">
    <location>
        <begin position="1"/>
        <end position="257"/>
    </location>
</feature>
<dbReference type="Pfam" id="PF01039">
    <property type="entry name" value="Carboxyl_trans"/>
    <property type="match status" value="1"/>
</dbReference>
<organism evidence="3">
    <name type="scientific">Polaromonas hydrogenivorans</name>
    <dbReference type="NCBI Taxonomy" id="335476"/>
    <lineage>
        <taxon>Bacteria</taxon>
        <taxon>Pseudomonadati</taxon>
        <taxon>Pseudomonadota</taxon>
        <taxon>Betaproteobacteria</taxon>
        <taxon>Burkholderiales</taxon>
        <taxon>Comamonadaceae</taxon>
        <taxon>Polaromonas</taxon>
    </lineage>
</organism>
<reference evidence="3" key="1">
    <citation type="submission" date="2024-05" db="EMBL/GenBank/DDBJ databases">
        <authorList>
            <person name="Bunk B."/>
            <person name="Swiderski J."/>
            <person name="Sproer C."/>
            <person name="Thiel V."/>
        </authorList>
    </citation>
    <scope>NUCLEOTIDE SEQUENCE</scope>
    <source>
        <strain evidence="3">DSM 17735</strain>
    </source>
</reference>
<dbReference type="PANTHER" id="PTHR42995">
    <property type="entry name" value="ACETYL-COENZYME A CARBOXYLASE CARBOXYL TRANSFERASE SUBUNIT BETA, CHLOROPLASTIC"/>
    <property type="match status" value="1"/>
</dbReference>
<dbReference type="GO" id="GO:0006633">
    <property type="term" value="P:fatty acid biosynthetic process"/>
    <property type="evidence" value="ECO:0007669"/>
    <property type="project" value="TreeGrafter"/>
</dbReference>
<name>A0AAU7LP45_9BURK</name>
<proteinExistence type="predicted"/>
<dbReference type="InterPro" id="IPR029045">
    <property type="entry name" value="ClpP/crotonase-like_dom_sf"/>
</dbReference>
<dbReference type="AlphaFoldDB" id="A0AAU7LP45"/>
<dbReference type="InterPro" id="IPR011762">
    <property type="entry name" value="COA_CT_N"/>
</dbReference>
<accession>A0AAU7LP45</accession>
<dbReference type="NCBIfam" id="TIGR03133">
    <property type="entry name" value="malonate_beta"/>
    <property type="match status" value="1"/>
</dbReference>
<evidence type="ECO:0000256" key="1">
    <source>
        <dbReference type="ARBA" id="ARBA00022679"/>
    </source>
</evidence>
<dbReference type="InterPro" id="IPR034733">
    <property type="entry name" value="AcCoA_carboxyl_beta"/>
</dbReference>
<dbReference type="EC" id="4.1.1.88" evidence="3"/>
<dbReference type="GO" id="GO:0005975">
    <property type="term" value="P:carbohydrate metabolic process"/>
    <property type="evidence" value="ECO:0007669"/>
    <property type="project" value="InterPro"/>
</dbReference>
<dbReference type="Gene3D" id="3.90.226.10">
    <property type="entry name" value="2-enoyl-CoA Hydratase, Chain A, domain 1"/>
    <property type="match status" value="1"/>
</dbReference>
<keyword evidence="3" id="KW-0456">Lyase</keyword>
<dbReference type="PANTHER" id="PTHR42995:SF1">
    <property type="entry name" value="MALONATE DECARBOXYLASE BETA SUBUNIT"/>
    <property type="match status" value="1"/>
</dbReference>
<sequence>MNTSPLSLTGHNSFVELDARARVRALLDAGTFRELIDPFERMTSPWLARQGVVTQSDDGVVVGKGQIDGQPAVVLAIEGAFQGGSLGEVGGAKIAGALELAAEDNRKGVPTRAVILFETGGVRLQEANLGLAAIAEIHSAIVDLRQYQPVIGVVAGSVGCFGGMSIAAGLCSYLVVTREARVGLNGPQVIEQEAGIAEYDSRDRPFIWSFTGGEQRFRTGLVDAYVQDDTTEIRNTVAGLLRQGRPEVERSDQYALYLERLSSYDARVQATPEAVRQVYHVNHVNSAGAGHE</sequence>
<keyword evidence="1" id="KW-0808">Transferase</keyword>
<dbReference type="RefSeq" id="WP_349277982.1">
    <property type="nucleotide sequence ID" value="NZ_CBCSCU010000009.1"/>
</dbReference>
<gene>
    <name evidence="3" type="ORF">ABLV49_16085</name>
</gene>
<evidence type="ECO:0000313" key="3">
    <source>
        <dbReference type="EMBL" id="XBP69397.1"/>
    </source>
</evidence>
<dbReference type="InterPro" id="IPR017556">
    <property type="entry name" value="Malonate_beta"/>
</dbReference>
<dbReference type="GO" id="GO:0016831">
    <property type="term" value="F:carboxy-lyase activity"/>
    <property type="evidence" value="ECO:0007669"/>
    <property type="project" value="InterPro"/>
</dbReference>
<dbReference type="EMBL" id="CP157675">
    <property type="protein sequence ID" value="XBP69397.1"/>
    <property type="molecule type" value="Genomic_DNA"/>
</dbReference>
<protein>
    <submittedName>
        <fullName evidence="3">Biotin-independent malonate decarboxylase subunit beta</fullName>
        <ecNumber evidence="3">4.1.1.88</ecNumber>
    </submittedName>
</protein>
<dbReference type="NCBIfam" id="NF005530">
    <property type="entry name" value="PRK07189.1"/>
    <property type="match status" value="1"/>
</dbReference>
<dbReference type="SUPFAM" id="SSF52096">
    <property type="entry name" value="ClpP/crotonase"/>
    <property type="match status" value="1"/>
</dbReference>
<dbReference type="GO" id="GO:0016740">
    <property type="term" value="F:transferase activity"/>
    <property type="evidence" value="ECO:0007669"/>
    <property type="project" value="UniProtKB-KW"/>
</dbReference>
<dbReference type="PROSITE" id="PS50980">
    <property type="entry name" value="COA_CT_NTER"/>
    <property type="match status" value="1"/>
</dbReference>
<evidence type="ECO:0000259" key="2">
    <source>
        <dbReference type="PROSITE" id="PS50980"/>
    </source>
</evidence>
<dbReference type="GO" id="GO:2001295">
    <property type="term" value="P:malonyl-CoA biosynthetic process"/>
    <property type="evidence" value="ECO:0007669"/>
    <property type="project" value="TreeGrafter"/>
</dbReference>